<comment type="subcellular location">
    <subcellularLocation>
        <location evidence="2">Endomembrane system</location>
        <topology evidence="2">Multi-pass membrane protein</topology>
    </subcellularLocation>
</comment>
<evidence type="ECO:0000256" key="2">
    <source>
        <dbReference type="ARBA" id="ARBA00004127"/>
    </source>
</evidence>
<dbReference type="Pfam" id="PF25973">
    <property type="entry name" value="BSH_CzcB"/>
    <property type="match status" value="1"/>
</dbReference>
<feature type="transmembrane region" description="Helical" evidence="7">
    <location>
        <begin position="408"/>
        <end position="426"/>
    </location>
</feature>
<comment type="caution">
    <text evidence="10">The sequence shown here is derived from an EMBL/GenBank/DDBJ whole genome shotgun (WGS) entry which is preliminary data.</text>
</comment>
<keyword evidence="11" id="KW-1185">Reference proteome</keyword>
<feature type="transmembrane region" description="Helical" evidence="7">
    <location>
        <begin position="141"/>
        <end position="158"/>
    </location>
</feature>
<dbReference type="InterPro" id="IPR058647">
    <property type="entry name" value="BSH_CzcB-like"/>
</dbReference>
<evidence type="ECO:0000313" key="10">
    <source>
        <dbReference type="EMBL" id="OFI34288.1"/>
    </source>
</evidence>
<gene>
    <name evidence="10" type="ORF">BFC17_21705</name>
</gene>
<sequence length="695" mass="79336">MRDDLKLYSGPYNRAGTPTWTIYDPARNLYFQIGWVSFEILCRWQLRQVNQIVQQIADETTLEVSAAQIQEVSEFLVKHDLVLHTHQAQTIQKCQRYRAQQQGLAQRLLHGYLFFRIPLWNPDQWLNRHLDKVRWLGSRQFTLLTWLVLFVGLIELSRQWDSFTHSFIDMFSLTGLFSYGVTLVMVKVLHELGHAFTARHFGCTVPRMGVAFLVMFPMAYTDVNDVWKLADKRQRLLVGAAGIRTELTIAAWSTLVWALLPAGVLKDSAFLLATTTWISTVLINVSPFMRFDGYFLLMDWLEMPNLHQRAFALGRWRLREWLFGLKHPVPEHFSRSRYQFLLTFSYVIWLYRFVTFLGIALMVYWYFPKPLGPILGAVEIYWFIGKPLWTEIYAWFEMRKEIMSRSRSLKTVLVLAVLIGIAILPWDPRVSAQGVLKLPVAQTLTVPASGMIARVSVMSGQQVSAGQELMQLESPDLAFELASLTKRQQQLEQQISLSQLLNRERQRLPVLQSQLANVKVDSARIKAQLAQLQITAQTDGKFVASELDLRQGDWLAERTIIGKVLDESALSAHVYLEQSSVKRVSVGDTAVFYAESGVIAPLALTVVRIDSDTTRNLTDGILASVHGGDVGITEKESQRVPEDALYQVVLRPQVPDSNAVDNELRGRVVIYGKSQSWLGDHLRYAAAIFQREAGF</sequence>
<keyword evidence="6 7" id="KW-0472">Membrane</keyword>
<dbReference type="InterPro" id="IPR001193">
    <property type="entry name" value="MBTPS2"/>
</dbReference>
<dbReference type="GO" id="GO:0012505">
    <property type="term" value="C:endomembrane system"/>
    <property type="evidence" value="ECO:0007669"/>
    <property type="project" value="UniProtKB-SubCell"/>
</dbReference>
<keyword evidence="5 7" id="KW-1133">Transmembrane helix</keyword>
<name>A0A1E8FFA9_9ALTE</name>
<dbReference type="AlphaFoldDB" id="A0A1E8FFA9"/>
<feature type="transmembrane region" description="Helical" evidence="7">
    <location>
        <begin position="373"/>
        <end position="396"/>
    </location>
</feature>
<feature type="domain" description="Peptidase M50" evidence="8">
    <location>
        <begin position="181"/>
        <end position="267"/>
    </location>
</feature>
<dbReference type="PANTHER" id="PTHR13325:SF3">
    <property type="entry name" value="MEMBRANE-BOUND TRANSCRIPTION FACTOR SITE-2 PROTEASE"/>
    <property type="match status" value="1"/>
</dbReference>
<evidence type="ECO:0000256" key="6">
    <source>
        <dbReference type="ARBA" id="ARBA00023136"/>
    </source>
</evidence>
<dbReference type="Gene3D" id="2.40.50.100">
    <property type="match status" value="1"/>
</dbReference>
<dbReference type="Pfam" id="PF02163">
    <property type="entry name" value="Peptidase_M50"/>
    <property type="match status" value="1"/>
</dbReference>
<dbReference type="GO" id="GO:0031293">
    <property type="term" value="P:membrane protein intracellular domain proteolysis"/>
    <property type="evidence" value="ECO:0007669"/>
    <property type="project" value="TreeGrafter"/>
</dbReference>
<feature type="transmembrane region" description="Helical" evidence="7">
    <location>
        <begin position="170"/>
        <end position="189"/>
    </location>
</feature>
<dbReference type="GO" id="GO:0004222">
    <property type="term" value="F:metalloendopeptidase activity"/>
    <property type="evidence" value="ECO:0007669"/>
    <property type="project" value="InterPro"/>
</dbReference>
<evidence type="ECO:0000259" key="8">
    <source>
        <dbReference type="Pfam" id="PF02163"/>
    </source>
</evidence>
<reference evidence="10 11" key="1">
    <citation type="submission" date="2016-09" db="EMBL/GenBank/DDBJ databases">
        <title>Alteromonas lipolytica, a new species isolated from sea water.</title>
        <authorList>
            <person name="Wu Y.-H."/>
            <person name="Cheng H."/>
            <person name="Xu X.-W."/>
        </authorList>
    </citation>
    <scope>NUCLEOTIDE SEQUENCE [LARGE SCALE GENOMIC DNA]</scope>
    <source>
        <strain evidence="10 11">JW12</strain>
    </source>
</reference>
<protein>
    <submittedName>
        <fullName evidence="10">Uncharacterized protein</fullName>
    </submittedName>
</protein>
<dbReference type="GO" id="GO:0005737">
    <property type="term" value="C:cytoplasm"/>
    <property type="evidence" value="ECO:0007669"/>
    <property type="project" value="TreeGrafter"/>
</dbReference>
<dbReference type="EMBL" id="MJIC01000014">
    <property type="protein sequence ID" value="OFI34288.1"/>
    <property type="molecule type" value="Genomic_DNA"/>
</dbReference>
<evidence type="ECO:0000259" key="9">
    <source>
        <dbReference type="Pfam" id="PF25973"/>
    </source>
</evidence>
<comment type="cofactor">
    <cofactor evidence="1">
        <name>Zn(2+)</name>
        <dbReference type="ChEBI" id="CHEBI:29105"/>
    </cofactor>
</comment>
<evidence type="ECO:0000256" key="3">
    <source>
        <dbReference type="ARBA" id="ARBA00007931"/>
    </source>
</evidence>
<keyword evidence="4 7" id="KW-0812">Transmembrane</keyword>
<accession>A0A1E8FFA9</accession>
<feature type="transmembrane region" description="Helical" evidence="7">
    <location>
        <begin position="269"/>
        <end position="289"/>
    </location>
</feature>
<comment type="similarity">
    <text evidence="3">Belongs to the peptidase M50B family.</text>
</comment>
<dbReference type="InterPro" id="IPR008915">
    <property type="entry name" value="Peptidase_M50"/>
</dbReference>
<feature type="transmembrane region" description="Helical" evidence="7">
    <location>
        <begin position="340"/>
        <end position="367"/>
    </location>
</feature>
<evidence type="ECO:0000313" key="11">
    <source>
        <dbReference type="Proteomes" id="UP000176037"/>
    </source>
</evidence>
<dbReference type="PANTHER" id="PTHR13325">
    <property type="entry name" value="PROTEASE M50 MEMBRANE-BOUND TRANSCRIPTION FACTOR SITE 2 PROTEASE"/>
    <property type="match status" value="1"/>
</dbReference>
<organism evidence="10 11">
    <name type="scientific">Alteromonas lipolytica</name>
    <dbReference type="NCBI Taxonomy" id="1856405"/>
    <lineage>
        <taxon>Bacteria</taxon>
        <taxon>Pseudomonadati</taxon>
        <taxon>Pseudomonadota</taxon>
        <taxon>Gammaproteobacteria</taxon>
        <taxon>Alteromonadales</taxon>
        <taxon>Alteromonadaceae</taxon>
        <taxon>Alteromonas/Salinimonas group</taxon>
        <taxon>Alteromonas</taxon>
    </lineage>
</organism>
<evidence type="ECO:0000256" key="4">
    <source>
        <dbReference type="ARBA" id="ARBA00022692"/>
    </source>
</evidence>
<dbReference type="GO" id="GO:0016020">
    <property type="term" value="C:membrane"/>
    <property type="evidence" value="ECO:0007669"/>
    <property type="project" value="InterPro"/>
</dbReference>
<evidence type="ECO:0000256" key="5">
    <source>
        <dbReference type="ARBA" id="ARBA00022989"/>
    </source>
</evidence>
<dbReference type="STRING" id="1856405.BFC17_21705"/>
<feature type="domain" description="CzcB-like barrel-sandwich hybrid" evidence="9">
    <location>
        <begin position="445"/>
        <end position="557"/>
    </location>
</feature>
<evidence type="ECO:0000256" key="1">
    <source>
        <dbReference type="ARBA" id="ARBA00001947"/>
    </source>
</evidence>
<evidence type="ECO:0000256" key="7">
    <source>
        <dbReference type="SAM" id="Phobius"/>
    </source>
</evidence>
<dbReference type="Proteomes" id="UP000176037">
    <property type="component" value="Unassembled WGS sequence"/>
</dbReference>
<proteinExistence type="inferred from homology"/>